<proteinExistence type="predicted"/>
<dbReference type="AlphaFoldDB" id="A0AAD9ZPA4"/>
<gene>
    <name evidence="6" type="ORF">Dsin_027724</name>
</gene>
<keyword evidence="4" id="KW-1133">Transmembrane helix</keyword>
<dbReference type="Gene3D" id="3.30.200.20">
    <property type="entry name" value="Phosphorylase Kinase, domain 1"/>
    <property type="match status" value="1"/>
</dbReference>
<dbReference type="SUPFAM" id="SSF51110">
    <property type="entry name" value="alpha-D-mannose-specific plant lectins"/>
    <property type="match status" value="1"/>
</dbReference>
<reference evidence="6" key="1">
    <citation type="journal article" date="2023" name="Plant J.">
        <title>Genome sequences and population genomics provide insights into the demographic history, inbreeding, and mutation load of two 'living fossil' tree species of Dipteronia.</title>
        <authorList>
            <person name="Feng Y."/>
            <person name="Comes H.P."/>
            <person name="Chen J."/>
            <person name="Zhu S."/>
            <person name="Lu R."/>
            <person name="Zhang X."/>
            <person name="Li P."/>
            <person name="Qiu J."/>
            <person name="Olsen K.M."/>
            <person name="Qiu Y."/>
        </authorList>
    </citation>
    <scope>NUCLEOTIDE SEQUENCE</scope>
    <source>
        <strain evidence="6">NBL</strain>
    </source>
</reference>
<keyword evidence="1" id="KW-0732">Signal</keyword>
<keyword evidence="3" id="KW-0325">Glycoprotein</keyword>
<dbReference type="InterPro" id="IPR011009">
    <property type="entry name" value="Kinase-like_dom_sf"/>
</dbReference>
<keyword evidence="7" id="KW-1185">Reference proteome</keyword>
<dbReference type="InterPro" id="IPR001480">
    <property type="entry name" value="Bulb-type_lectin_dom"/>
</dbReference>
<protein>
    <recommendedName>
        <fullName evidence="5">Bulb-type lectin domain-containing protein</fullName>
    </recommendedName>
</protein>
<dbReference type="InterPro" id="IPR036426">
    <property type="entry name" value="Bulb-type_lectin_dom_sf"/>
</dbReference>
<keyword evidence="4" id="KW-0472">Membrane</keyword>
<dbReference type="Proteomes" id="UP001281410">
    <property type="component" value="Unassembled WGS sequence"/>
</dbReference>
<dbReference type="Pfam" id="PF01453">
    <property type="entry name" value="B_lectin"/>
    <property type="match status" value="1"/>
</dbReference>
<dbReference type="PANTHER" id="PTHR32444">
    <property type="entry name" value="BULB-TYPE LECTIN DOMAIN-CONTAINING PROTEIN"/>
    <property type="match status" value="1"/>
</dbReference>
<evidence type="ECO:0000256" key="1">
    <source>
        <dbReference type="ARBA" id="ARBA00022729"/>
    </source>
</evidence>
<dbReference type="InterPro" id="IPR000858">
    <property type="entry name" value="S_locus_glycoprot_dom"/>
</dbReference>
<keyword evidence="4" id="KW-0812">Transmembrane</keyword>
<dbReference type="Gene3D" id="2.90.10.30">
    <property type="match status" value="1"/>
</dbReference>
<evidence type="ECO:0000259" key="5">
    <source>
        <dbReference type="PROSITE" id="PS50927"/>
    </source>
</evidence>
<dbReference type="PANTHER" id="PTHR32444:SF198">
    <property type="entry name" value="BULB-TYPE LECTIN DOMAIN-CONTAINING PROTEIN"/>
    <property type="match status" value="1"/>
</dbReference>
<dbReference type="Pfam" id="PF00954">
    <property type="entry name" value="S_locus_glycop"/>
    <property type="match status" value="1"/>
</dbReference>
<evidence type="ECO:0000313" key="6">
    <source>
        <dbReference type="EMBL" id="KAK3188163.1"/>
    </source>
</evidence>
<dbReference type="PROSITE" id="PS50927">
    <property type="entry name" value="BULB_LECTIN"/>
    <property type="match status" value="1"/>
</dbReference>
<keyword evidence="2" id="KW-1015">Disulfide bond</keyword>
<accession>A0AAD9ZPA4</accession>
<feature type="domain" description="Bulb-type lectin" evidence="5">
    <location>
        <begin position="27"/>
        <end position="165"/>
    </location>
</feature>
<comment type="caution">
    <text evidence="6">The sequence shown here is derived from an EMBL/GenBank/DDBJ whole genome shotgun (WGS) entry which is preliminary data.</text>
</comment>
<feature type="transmembrane region" description="Helical" evidence="4">
    <location>
        <begin position="349"/>
        <end position="370"/>
    </location>
</feature>
<evidence type="ECO:0000256" key="4">
    <source>
        <dbReference type="SAM" id="Phobius"/>
    </source>
</evidence>
<dbReference type="GO" id="GO:0048544">
    <property type="term" value="P:recognition of pollen"/>
    <property type="evidence" value="ECO:0007669"/>
    <property type="project" value="InterPro"/>
</dbReference>
<evidence type="ECO:0000256" key="2">
    <source>
        <dbReference type="ARBA" id="ARBA00023157"/>
    </source>
</evidence>
<name>A0AAD9ZPA4_9ROSI</name>
<dbReference type="EMBL" id="JANJYJ010000009">
    <property type="protein sequence ID" value="KAK3188163.1"/>
    <property type="molecule type" value="Genomic_DNA"/>
</dbReference>
<organism evidence="6 7">
    <name type="scientific">Dipteronia sinensis</name>
    <dbReference type="NCBI Taxonomy" id="43782"/>
    <lineage>
        <taxon>Eukaryota</taxon>
        <taxon>Viridiplantae</taxon>
        <taxon>Streptophyta</taxon>
        <taxon>Embryophyta</taxon>
        <taxon>Tracheophyta</taxon>
        <taxon>Spermatophyta</taxon>
        <taxon>Magnoliopsida</taxon>
        <taxon>eudicotyledons</taxon>
        <taxon>Gunneridae</taxon>
        <taxon>Pentapetalae</taxon>
        <taxon>rosids</taxon>
        <taxon>malvids</taxon>
        <taxon>Sapindales</taxon>
        <taxon>Sapindaceae</taxon>
        <taxon>Hippocastanoideae</taxon>
        <taxon>Acereae</taxon>
        <taxon>Dipteronia</taxon>
    </lineage>
</organism>
<evidence type="ECO:0000313" key="7">
    <source>
        <dbReference type="Proteomes" id="UP001281410"/>
    </source>
</evidence>
<sequence length="443" mass="49845">MTSATVEACEGRRSEMDARWWNCQSAIDTITASRSIKDPETITSKGSAFILGFFNPEDGNLVVLNGQNEVLWSSNVSNSVTHVNAQNEVLWSSNVSNSVTNVSAQLNLDTGNLVLDDITIGIRIWESFQEPTDTFLAGMKLSSHMRTGPIVQLRSWKSLSDPSPGSFSFGIGSSNIPEGFIWNDSQVYWRTGPWNGLLFIGIPNMISSYLDGYTLLADDRTGSVNFSYSIPNTPMFILLTSLGIVEHRERYDEKNDWEVIFLSRKTECDVYGRCGAFGNCNPQKTPICRNLRGFEPNNMEEWSRKRPLQCERINQTGDVAKEDVFLKLEMMKVPYFMERSPIQKKDNKVVVIVPVVAGIITCAICTFFLWRWMAKHKALKDKSWALFLGRDDTCIVENLNEVELQDLPLFDFEKLASATNNFHLSNKLGMGGFGPVYKVTLAD</sequence>
<evidence type="ECO:0000256" key="3">
    <source>
        <dbReference type="ARBA" id="ARBA00023180"/>
    </source>
</evidence>
<dbReference type="SUPFAM" id="SSF56112">
    <property type="entry name" value="Protein kinase-like (PK-like)"/>
    <property type="match status" value="1"/>
</dbReference>
<dbReference type="SMART" id="SM00108">
    <property type="entry name" value="B_lectin"/>
    <property type="match status" value="1"/>
</dbReference>